<dbReference type="Pfam" id="PF04597">
    <property type="entry name" value="Ribophorin_I"/>
    <property type="match status" value="1"/>
</dbReference>
<dbReference type="GO" id="GO:0008250">
    <property type="term" value="C:oligosaccharyltransferase complex"/>
    <property type="evidence" value="ECO:0007669"/>
    <property type="project" value="UniProtKB-UniRule"/>
</dbReference>
<dbReference type="PANTHER" id="PTHR21049:SF0">
    <property type="entry name" value="DOLICHYL-DIPHOSPHOOLIGOSACCHARIDE--PROTEIN GLYCOSYLTRANSFERASE SUBUNIT 1"/>
    <property type="match status" value="1"/>
</dbReference>
<evidence type="ECO:0000256" key="3">
    <source>
        <dbReference type="ARBA" id="ARBA00004922"/>
    </source>
</evidence>
<feature type="signal peptide" evidence="10">
    <location>
        <begin position="1"/>
        <end position="17"/>
    </location>
</feature>
<evidence type="ECO:0000256" key="7">
    <source>
        <dbReference type="ARBA" id="ARBA00022824"/>
    </source>
</evidence>
<protein>
    <recommendedName>
        <fullName evidence="10">Dolichyl-diphosphooligosaccharide--protein glycosyltransferase subunit 1</fullName>
    </recommendedName>
</protein>
<keyword evidence="11" id="KW-0808">Transferase</keyword>
<evidence type="ECO:0000256" key="4">
    <source>
        <dbReference type="ARBA" id="ARBA00008905"/>
    </source>
</evidence>
<evidence type="ECO:0000313" key="12">
    <source>
        <dbReference type="Proteomes" id="UP000286134"/>
    </source>
</evidence>
<evidence type="ECO:0000256" key="9">
    <source>
        <dbReference type="ARBA" id="ARBA00023136"/>
    </source>
</evidence>
<evidence type="ECO:0000256" key="8">
    <source>
        <dbReference type="ARBA" id="ARBA00022989"/>
    </source>
</evidence>
<keyword evidence="6 10" id="KW-0732">Signal</keyword>
<dbReference type="OrthoDB" id="310030at2759"/>
<keyword evidence="9 10" id="KW-0472">Membrane</keyword>
<gene>
    <name evidence="11" type="ORF">OnM2_044011</name>
</gene>
<dbReference type="Proteomes" id="UP000286134">
    <property type="component" value="Unassembled WGS sequence"/>
</dbReference>
<evidence type="ECO:0000256" key="10">
    <source>
        <dbReference type="RuleBase" id="RU361143"/>
    </source>
</evidence>
<comment type="subunit">
    <text evidence="10">Component of the oligosaccharyltransferase (OST) complex.</text>
</comment>
<sequence length="494" mass="56185">MKSVLAVVAFFSFCCRAKYVEQNISNITVSNQIILPGTFTPPPTFKNTKLVRIINLEKNFPRETLNIVVENVDNATQNEYFLSFTSEQMKTVGALEVRDRNEIDEDPLELQAVRVGNEEETQYYRIKLSKPLPSRSRINLWISFSYLSSLIPKPKAIPQSGNQFLEYKFSAVAFSPYPTLNQKTDVKFPNSNIPEYTIIPKSDGRAESPSKAGSKFIYGPFSNTLARAFMPVKVRYQFTKPLIHMSKLERDIEISHWGGNVAFEERYSLINRAANLSQLFSRVEWASSAYYNPPTTAIKEIKIPLKVGSLSPYYIDIIGNVSTSRFRSNKHEANLDIKPRYPIFGGWKYPFRIGWDADSKKYLRKLETRDGYVLNVPFLEGPKKAEGVEYKSVEVRIILPEGAKNIKYSTTVPLISANISLHKTFMDTIGRSTLTLTAKNIFDDQRDRELIITYDYSLIASLRKPLVLFSGFFSLFVGAWLTGSLDIGIRAKAV</sequence>
<feature type="chain" id="PRO_5018815660" description="Dolichyl-diphosphooligosaccharide--protein glycosyltransferase subunit 1" evidence="10">
    <location>
        <begin position="18"/>
        <end position="494"/>
    </location>
</feature>
<dbReference type="GO" id="GO:0018279">
    <property type="term" value="P:protein N-linked glycosylation via asparagine"/>
    <property type="evidence" value="ECO:0007669"/>
    <property type="project" value="TreeGrafter"/>
</dbReference>
<evidence type="ECO:0000256" key="1">
    <source>
        <dbReference type="ARBA" id="ARBA00002791"/>
    </source>
</evidence>
<comment type="caution">
    <text evidence="11">The sequence shown here is derived from an EMBL/GenBank/DDBJ whole genome shotgun (WGS) entry which is preliminary data.</text>
</comment>
<dbReference type="InterPro" id="IPR007676">
    <property type="entry name" value="Ribophorin_I"/>
</dbReference>
<keyword evidence="8 10" id="KW-1133">Transmembrane helix</keyword>
<keyword evidence="7 10" id="KW-0256">Endoplasmic reticulum</keyword>
<dbReference type="AlphaFoldDB" id="A0A420HUS3"/>
<feature type="transmembrane region" description="Helical" evidence="10">
    <location>
        <begin position="466"/>
        <end position="489"/>
    </location>
</feature>
<organism evidence="11 12">
    <name type="scientific">Erysiphe neolycopersici</name>
    <dbReference type="NCBI Taxonomy" id="212602"/>
    <lineage>
        <taxon>Eukaryota</taxon>
        <taxon>Fungi</taxon>
        <taxon>Dikarya</taxon>
        <taxon>Ascomycota</taxon>
        <taxon>Pezizomycotina</taxon>
        <taxon>Leotiomycetes</taxon>
        <taxon>Erysiphales</taxon>
        <taxon>Erysiphaceae</taxon>
        <taxon>Erysiphe</taxon>
    </lineage>
</organism>
<proteinExistence type="inferred from homology"/>
<dbReference type="STRING" id="212602.A0A420HUS3"/>
<reference evidence="11 12" key="1">
    <citation type="journal article" date="2018" name="BMC Genomics">
        <title>Comparative genome analyses reveal sequence features reflecting distinct modes of host-adaptation between dicot and monocot powdery mildew.</title>
        <authorList>
            <person name="Wu Y."/>
            <person name="Ma X."/>
            <person name="Pan Z."/>
            <person name="Kale S.D."/>
            <person name="Song Y."/>
            <person name="King H."/>
            <person name="Zhang Q."/>
            <person name="Presley C."/>
            <person name="Deng X."/>
            <person name="Wei C.I."/>
            <person name="Xiao S."/>
        </authorList>
    </citation>
    <scope>NUCLEOTIDE SEQUENCE [LARGE SCALE GENOMIC DNA]</scope>
    <source>
        <strain evidence="11">UMSG2</strain>
    </source>
</reference>
<evidence type="ECO:0000313" key="11">
    <source>
        <dbReference type="EMBL" id="RKF61157.1"/>
    </source>
</evidence>
<evidence type="ECO:0000256" key="2">
    <source>
        <dbReference type="ARBA" id="ARBA00004115"/>
    </source>
</evidence>
<comment type="similarity">
    <text evidence="4 10">Belongs to the OST1 family.</text>
</comment>
<evidence type="ECO:0000256" key="5">
    <source>
        <dbReference type="ARBA" id="ARBA00022692"/>
    </source>
</evidence>
<dbReference type="PANTHER" id="PTHR21049">
    <property type="entry name" value="RIBOPHORIN I"/>
    <property type="match status" value="1"/>
</dbReference>
<evidence type="ECO:0000256" key="6">
    <source>
        <dbReference type="ARBA" id="ARBA00022729"/>
    </source>
</evidence>
<keyword evidence="12" id="KW-1185">Reference proteome</keyword>
<comment type="subcellular location">
    <subcellularLocation>
        <location evidence="2 10">Endoplasmic reticulum membrane</location>
        <topology evidence="2 10">Single-pass type I membrane protein</topology>
    </subcellularLocation>
</comment>
<dbReference type="EMBL" id="MCFK01004476">
    <property type="protein sequence ID" value="RKF61157.1"/>
    <property type="molecule type" value="Genomic_DNA"/>
</dbReference>
<comment type="function">
    <text evidence="1 10">Subunit of the oligosaccharyl transferase (OST) complex that catalyzes the initial transfer of a defined glycan (Glc(3)Man(9)GlcNAc(2) in eukaryotes) from the lipid carrier dolichol-pyrophosphate to an asparagine residue within an Asn-X-Ser/Thr consensus motif in nascent polypeptide chains, the first step in protein N-glycosylation. N-glycosylation occurs cotranslationally and the complex associates with the Sec61 complex at the channel-forming translocon complex that mediates protein translocation across the endoplasmic reticulum (ER). All subunits are required for a maximal enzyme activity.</text>
</comment>
<accession>A0A420HUS3</accession>
<keyword evidence="5 10" id="KW-0812">Transmembrane</keyword>
<comment type="pathway">
    <text evidence="3 10">Protein modification; protein glycosylation.</text>
</comment>
<name>A0A420HUS3_9PEZI</name>
<dbReference type="UniPathway" id="UPA00378"/>
<dbReference type="GO" id="GO:0016740">
    <property type="term" value="F:transferase activity"/>
    <property type="evidence" value="ECO:0007669"/>
    <property type="project" value="UniProtKB-KW"/>
</dbReference>